<reference evidence="1 2" key="1">
    <citation type="journal article" date="2014" name="PLoS ONE">
        <title>Global Analysis of Gene Expression Profiles in Physic Nut (Jatropha curcas L.) Seedlings Exposed to Salt Stress.</title>
        <authorList>
            <person name="Zhang L."/>
            <person name="Zhang C."/>
            <person name="Wu P."/>
            <person name="Chen Y."/>
            <person name="Li M."/>
            <person name="Jiang H."/>
            <person name="Wu G."/>
        </authorList>
    </citation>
    <scope>NUCLEOTIDE SEQUENCE [LARGE SCALE GENOMIC DNA]</scope>
    <source>
        <strain evidence="2">cv. GZQX0401</strain>
        <tissue evidence="1">Young leaves</tissue>
    </source>
</reference>
<protein>
    <recommendedName>
        <fullName evidence="3">Aminotransferase-like plant mobile domain-containing protein</fullName>
    </recommendedName>
</protein>
<name>A0A067KHN7_JATCU</name>
<dbReference type="Proteomes" id="UP000027138">
    <property type="component" value="Unassembled WGS sequence"/>
</dbReference>
<evidence type="ECO:0008006" key="3">
    <source>
        <dbReference type="Google" id="ProtNLM"/>
    </source>
</evidence>
<evidence type="ECO:0000313" key="1">
    <source>
        <dbReference type="EMBL" id="KDP31755.1"/>
    </source>
</evidence>
<gene>
    <name evidence="1" type="ORF">JCGZ_14993</name>
</gene>
<proteinExistence type="predicted"/>
<keyword evidence="2" id="KW-1185">Reference proteome</keyword>
<accession>A0A067KHN7</accession>
<evidence type="ECO:0000313" key="2">
    <source>
        <dbReference type="Proteomes" id="UP000027138"/>
    </source>
</evidence>
<dbReference type="AlphaFoldDB" id="A0A067KHN7"/>
<organism evidence="1 2">
    <name type="scientific">Jatropha curcas</name>
    <name type="common">Barbados nut</name>
    <dbReference type="NCBI Taxonomy" id="180498"/>
    <lineage>
        <taxon>Eukaryota</taxon>
        <taxon>Viridiplantae</taxon>
        <taxon>Streptophyta</taxon>
        <taxon>Embryophyta</taxon>
        <taxon>Tracheophyta</taxon>
        <taxon>Spermatophyta</taxon>
        <taxon>Magnoliopsida</taxon>
        <taxon>eudicotyledons</taxon>
        <taxon>Gunneridae</taxon>
        <taxon>Pentapetalae</taxon>
        <taxon>rosids</taxon>
        <taxon>fabids</taxon>
        <taxon>Malpighiales</taxon>
        <taxon>Euphorbiaceae</taxon>
        <taxon>Crotonoideae</taxon>
        <taxon>Jatropheae</taxon>
        <taxon>Jatropha</taxon>
    </lineage>
</organism>
<dbReference type="EMBL" id="KK914594">
    <property type="protein sequence ID" value="KDP31755.1"/>
    <property type="molecule type" value="Genomic_DNA"/>
</dbReference>
<sequence>MPQDRVAEMDVDVVAQAYLFYLGSTILFTNYNNDADLVLLPLLQDLDVTRQVNWGTAALSYLDYGMDLGIHGAHLKVGYRRAIEGSIYDYRHWQARAWTGCLLLHYLSPHGLDCSGHTGDTSGESLPDVSTWLHLCECPSLTRMRELAWHLQLVEVGEFSMVVVLAAELDADQLFLKRPRSPVARTRMR</sequence>